<gene>
    <name evidence="1" type="ORF">ABVT43_12220</name>
</gene>
<dbReference type="PANTHER" id="PTHR42776">
    <property type="entry name" value="SERINE PEPTIDASE S9 FAMILY MEMBER"/>
    <property type="match status" value="1"/>
</dbReference>
<proteinExistence type="predicted"/>
<protein>
    <submittedName>
        <fullName evidence="1">Uncharacterized protein</fullName>
    </submittedName>
</protein>
<accession>A0ABV2BVE8</accession>
<evidence type="ECO:0000313" key="1">
    <source>
        <dbReference type="EMBL" id="MET1255896.1"/>
    </source>
</evidence>
<keyword evidence="2" id="KW-1185">Reference proteome</keyword>
<dbReference type="EMBL" id="JBEVCJ010000014">
    <property type="protein sequence ID" value="MET1255896.1"/>
    <property type="molecule type" value="Genomic_DNA"/>
</dbReference>
<dbReference type="Gene3D" id="3.40.50.1820">
    <property type="entry name" value="alpha/beta hydrolase"/>
    <property type="match status" value="1"/>
</dbReference>
<dbReference type="Proteomes" id="UP001548189">
    <property type="component" value="Unassembled WGS sequence"/>
</dbReference>
<sequence>MIVGKAFVGKQIVTVSQQENSDYSIIFVFASNDSGSYYLLNKKTLVAELILKKYESHKNFQFAKSELLSIKVEDDQIIEGILTRPIKHSNKTLLVVPHGGPIGIRDLDNLNRDAQYYTSRGYSVLRVNFRGSFGFGKLFKQSGAMLNCISFK</sequence>
<dbReference type="SUPFAM" id="SSF53474">
    <property type="entry name" value="alpha/beta-Hydrolases"/>
    <property type="match status" value="1"/>
</dbReference>
<dbReference type="InterPro" id="IPR029058">
    <property type="entry name" value="AB_hydrolase_fold"/>
</dbReference>
<dbReference type="PANTHER" id="PTHR42776:SF27">
    <property type="entry name" value="DIPEPTIDYL PEPTIDASE FAMILY MEMBER 6"/>
    <property type="match status" value="1"/>
</dbReference>
<organism evidence="1 2">
    <name type="scientific">Aliikangiella maris</name>
    <dbReference type="NCBI Taxonomy" id="3162458"/>
    <lineage>
        <taxon>Bacteria</taxon>
        <taxon>Pseudomonadati</taxon>
        <taxon>Pseudomonadota</taxon>
        <taxon>Gammaproteobacteria</taxon>
        <taxon>Oceanospirillales</taxon>
        <taxon>Pleioneaceae</taxon>
        <taxon>Aliikangiella</taxon>
    </lineage>
</organism>
<evidence type="ECO:0000313" key="2">
    <source>
        <dbReference type="Proteomes" id="UP001548189"/>
    </source>
</evidence>
<name>A0ABV2BVE8_9GAMM</name>
<comment type="caution">
    <text evidence="1">The sequence shown here is derived from an EMBL/GenBank/DDBJ whole genome shotgun (WGS) entry which is preliminary data.</text>
</comment>
<reference evidence="1 2" key="1">
    <citation type="submission" date="2024-06" db="EMBL/GenBank/DDBJ databases">
        <authorList>
            <person name="Li F."/>
        </authorList>
    </citation>
    <scope>NUCLEOTIDE SEQUENCE [LARGE SCALE GENOMIC DNA]</scope>
    <source>
        <strain evidence="1 2">GXAS 311</strain>
    </source>
</reference>